<feature type="region of interest" description="Disordered" evidence="1">
    <location>
        <begin position="75"/>
        <end position="94"/>
    </location>
</feature>
<proteinExistence type="predicted"/>
<evidence type="ECO:0000256" key="1">
    <source>
        <dbReference type="SAM" id="MobiDB-lite"/>
    </source>
</evidence>
<organism evidence="2">
    <name type="scientific">Zea mays</name>
    <name type="common">Maize</name>
    <dbReference type="NCBI Taxonomy" id="4577"/>
    <lineage>
        <taxon>Eukaryota</taxon>
        <taxon>Viridiplantae</taxon>
        <taxon>Streptophyta</taxon>
        <taxon>Embryophyta</taxon>
        <taxon>Tracheophyta</taxon>
        <taxon>Spermatophyta</taxon>
        <taxon>Magnoliopsida</taxon>
        <taxon>Liliopsida</taxon>
        <taxon>Poales</taxon>
        <taxon>Poaceae</taxon>
        <taxon>PACMAD clade</taxon>
        <taxon>Panicoideae</taxon>
        <taxon>Andropogonodae</taxon>
        <taxon>Andropogoneae</taxon>
        <taxon>Tripsacinae</taxon>
        <taxon>Zea</taxon>
    </lineage>
</organism>
<sequence>TKEIGSIGASAICWALWKARNNVYFENIVTKSPMEIVCHTCALIMKWAGLSKKELQDLLHDGVKLLLKVANAGIAPQTPQDDDESWEADAGNGL</sequence>
<protein>
    <submittedName>
        <fullName evidence="2">Uncharacterized protein</fullName>
    </submittedName>
</protein>
<reference evidence="2" key="1">
    <citation type="journal article" date="2018" name="Nat. Genet.">
        <title>Extensive intraspecific gene order and gene structural variations between Mo17 and other maize genomes.</title>
        <authorList>
            <person name="Sun S."/>
            <person name="Zhou Y."/>
            <person name="Chen J."/>
            <person name="Shi J."/>
            <person name="Zhao H."/>
            <person name="Zhao H."/>
            <person name="Song W."/>
            <person name="Zhang M."/>
            <person name="Cui Y."/>
            <person name="Dong X."/>
            <person name="Liu H."/>
            <person name="Ma X."/>
            <person name="Jiao Y."/>
            <person name="Wang B."/>
            <person name="Wei X."/>
            <person name="Stein J.C."/>
            <person name="Glaubitz J.C."/>
            <person name="Lu F."/>
            <person name="Yu G."/>
            <person name="Liang C."/>
            <person name="Fengler K."/>
            <person name="Li B."/>
            <person name="Rafalski A."/>
            <person name="Schnable P.S."/>
            <person name="Ware D.H."/>
            <person name="Buckler E.S."/>
            <person name="Lai J."/>
        </authorList>
    </citation>
    <scope>NUCLEOTIDE SEQUENCE [LARGE SCALE GENOMIC DNA]</scope>
    <source>
        <tissue evidence="2">Seedling</tissue>
    </source>
</reference>
<dbReference type="AlphaFoldDB" id="A0A3L6DJT3"/>
<evidence type="ECO:0000313" key="2">
    <source>
        <dbReference type="EMBL" id="PWZ08845.1"/>
    </source>
</evidence>
<gene>
    <name evidence="2" type="ORF">Zm00014a_024298</name>
</gene>
<comment type="caution">
    <text evidence="2">The sequence shown here is derived from an EMBL/GenBank/DDBJ whole genome shotgun (WGS) entry which is preliminary data.</text>
</comment>
<name>A0A3L6DJT3_MAIZE</name>
<dbReference type="EMBL" id="NCVQ01000009">
    <property type="protein sequence ID" value="PWZ08845.1"/>
    <property type="molecule type" value="Genomic_DNA"/>
</dbReference>
<feature type="non-terminal residue" evidence="2">
    <location>
        <position position="1"/>
    </location>
</feature>
<dbReference type="Proteomes" id="UP000251960">
    <property type="component" value="Chromosome 8"/>
</dbReference>
<accession>A0A3L6DJT3</accession>